<dbReference type="InterPro" id="IPR002298">
    <property type="entry name" value="DNA_polymerase_A"/>
</dbReference>
<dbReference type="InterPro" id="IPR020046">
    <property type="entry name" value="5-3_exonucl_a-hlix_arch_N"/>
</dbReference>
<gene>
    <name evidence="13 16" type="primary">polA</name>
    <name evidence="16" type="ORF">J8C05_10435</name>
</gene>
<dbReference type="CDD" id="cd06140">
    <property type="entry name" value="DNA_polA_I_Bacillus_like_exo"/>
    <property type="match status" value="1"/>
</dbReference>
<evidence type="ECO:0000256" key="2">
    <source>
        <dbReference type="ARBA" id="ARBA00012417"/>
    </source>
</evidence>
<keyword evidence="7 13" id="KW-0227">DNA damage</keyword>
<feature type="domain" description="DNA-directed DNA polymerase family A palm" evidence="15">
    <location>
        <begin position="648"/>
        <end position="854"/>
    </location>
</feature>
<reference evidence="16 17" key="1">
    <citation type="submission" date="2021-03" db="EMBL/GenBank/DDBJ databases">
        <title>Genomic and phenotypic characterization of Chloracidobacterium isolates provides evidence for multiple species.</title>
        <authorList>
            <person name="Saini M.K."/>
            <person name="Costas A.M.G."/>
            <person name="Tank M."/>
            <person name="Bryant D.A."/>
        </authorList>
    </citation>
    <scope>NUCLEOTIDE SEQUENCE [LARGE SCALE GENOMIC DNA]</scope>
    <source>
        <strain evidence="16 17">N</strain>
    </source>
</reference>
<evidence type="ECO:0000256" key="8">
    <source>
        <dbReference type="ARBA" id="ARBA00022932"/>
    </source>
</evidence>
<dbReference type="Pfam" id="PF01367">
    <property type="entry name" value="5_3_exonuc"/>
    <property type="match status" value="1"/>
</dbReference>
<comment type="function">
    <text evidence="13">In addition to polymerase activity, this DNA polymerase exhibits 5'-3' exonuclease activity.</text>
</comment>
<keyword evidence="17" id="KW-1185">Reference proteome</keyword>
<organism evidence="16 17">
    <name type="scientific">Chloracidobacterium sp. N</name>
    <dbReference type="NCBI Taxonomy" id="2821540"/>
    <lineage>
        <taxon>Bacteria</taxon>
        <taxon>Pseudomonadati</taxon>
        <taxon>Acidobacteriota</taxon>
        <taxon>Terriglobia</taxon>
        <taxon>Terriglobales</taxon>
        <taxon>Acidobacteriaceae</taxon>
        <taxon>Chloracidobacterium</taxon>
        <taxon>Chloracidobacterium aggregatum</taxon>
    </lineage>
</organism>
<dbReference type="SUPFAM" id="SSF88723">
    <property type="entry name" value="PIN domain-like"/>
    <property type="match status" value="1"/>
</dbReference>
<dbReference type="Gene3D" id="3.30.420.10">
    <property type="entry name" value="Ribonuclease H-like superfamily/Ribonuclease H"/>
    <property type="match status" value="1"/>
</dbReference>
<keyword evidence="4 13" id="KW-0808">Transferase</keyword>
<evidence type="ECO:0000256" key="10">
    <source>
        <dbReference type="ARBA" id="ARBA00023204"/>
    </source>
</evidence>
<dbReference type="Gene3D" id="3.30.70.370">
    <property type="match status" value="1"/>
</dbReference>
<evidence type="ECO:0000256" key="12">
    <source>
        <dbReference type="NCBIfam" id="TIGR00593"/>
    </source>
</evidence>
<dbReference type="SMART" id="SM00279">
    <property type="entry name" value="HhH2"/>
    <property type="match status" value="1"/>
</dbReference>
<evidence type="ECO:0000256" key="1">
    <source>
        <dbReference type="ARBA" id="ARBA00007705"/>
    </source>
</evidence>
<evidence type="ECO:0000256" key="4">
    <source>
        <dbReference type="ARBA" id="ARBA00022679"/>
    </source>
</evidence>
<dbReference type="InterPro" id="IPR002421">
    <property type="entry name" value="5-3_exonuclease"/>
</dbReference>
<accession>A0ABX8AYJ1</accession>
<dbReference type="Gene3D" id="3.40.50.1010">
    <property type="entry name" value="5'-nuclease"/>
    <property type="match status" value="1"/>
</dbReference>
<comment type="catalytic activity">
    <reaction evidence="11 13">
        <text>DNA(n) + a 2'-deoxyribonucleoside 5'-triphosphate = DNA(n+1) + diphosphate</text>
        <dbReference type="Rhea" id="RHEA:22508"/>
        <dbReference type="Rhea" id="RHEA-COMP:17339"/>
        <dbReference type="Rhea" id="RHEA-COMP:17340"/>
        <dbReference type="ChEBI" id="CHEBI:33019"/>
        <dbReference type="ChEBI" id="CHEBI:61560"/>
        <dbReference type="ChEBI" id="CHEBI:173112"/>
        <dbReference type="EC" id="2.7.7.7"/>
    </reaction>
</comment>
<dbReference type="NCBIfam" id="TIGR00593">
    <property type="entry name" value="pola"/>
    <property type="match status" value="1"/>
</dbReference>
<dbReference type="InterPro" id="IPR001098">
    <property type="entry name" value="DNA-dir_DNA_pol_A_palm_dom"/>
</dbReference>
<keyword evidence="10 13" id="KW-0234">DNA repair</keyword>
<evidence type="ECO:0000256" key="9">
    <source>
        <dbReference type="ARBA" id="ARBA00023125"/>
    </source>
</evidence>
<dbReference type="InterPro" id="IPR029060">
    <property type="entry name" value="PIN-like_dom_sf"/>
</dbReference>
<evidence type="ECO:0000256" key="11">
    <source>
        <dbReference type="ARBA" id="ARBA00049244"/>
    </source>
</evidence>
<dbReference type="InterPro" id="IPR012337">
    <property type="entry name" value="RNaseH-like_sf"/>
</dbReference>
<evidence type="ECO:0000313" key="17">
    <source>
        <dbReference type="Proteomes" id="UP000677668"/>
    </source>
</evidence>
<dbReference type="SUPFAM" id="SSF47807">
    <property type="entry name" value="5' to 3' exonuclease, C-terminal subdomain"/>
    <property type="match status" value="1"/>
</dbReference>
<comment type="similarity">
    <text evidence="1 13">Belongs to the DNA polymerase type-A family.</text>
</comment>
<protein>
    <recommendedName>
        <fullName evidence="3 12">DNA polymerase I</fullName>
        <ecNumber evidence="2 12">2.7.7.7</ecNumber>
    </recommendedName>
</protein>
<evidence type="ECO:0000256" key="7">
    <source>
        <dbReference type="ARBA" id="ARBA00022763"/>
    </source>
</evidence>
<dbReference type="Gene3D" id="1.20.1060.10">
    <property type="entry name" value="Taq DNA Polymerase, Chain T, domain 4"/>
    <property type="match status" value="1"/>
</dbReference>
<dbReference type="Proteomes" id="UP000677668">
    <property type="component" value="Chromosome 1"/>
</dbReference>
<dbReference type="InterPro" id="IPR036397">
    <property type="entry name" value="RNaseH_sf"/>
</dbReference>
<sequence>MPTSPNARHRLFLVDAMAHIYRAYYAVRGLATKSGQPTNAVFGFTSIVRKLQKTYAPEYLVVAMDSAAPSFRKAWFEDYKANRAEMPADLQEQIPVIEKVCDALRIPRVKVDGYEADDLIGTLARLAVEQGLEAVIVSNDKDMTQLVRDGVSILRVDNKSGEFVFCDRAGVEAWIGVPPEQVVDVLALWGDSSDNIPGAPGIGEKGAVQIIRQFGSLDEALARHAEVSRKTYREALRDHQATIALAKRLVTICQEAPVTLDLEAFRSQPPDAAACHELFSALEFKALTTEFAKLLAAAEQVPAATPTAAVTTSYHGLTTAEALRRAFDSVYARDSFAFHFEDDAGVMTCGSLSFGPGHALRFERAALDAGARDGLLEILANGLVNKACHDAKRALYLINCPPHSGVPATGALASGHDFRFESLRDDVHLAGYLLDPGIKAERLTLTGLAETYLGLEAGAVQALDPADVVSRLQAVLRPKLESEGLLTVYETMELPLTPVLYDVECAGVRIDPAPLVELEAELRRELERLTTEIYELAGEPFNINSPQQVADIFEKLNYETSKKTATGRISTSADVLEELAERYDLPRLILEYREHEKLLNTYVTVLPRLVHPATGRLHTTFTQTVTATGRLSSVRPNLQNIPIRTEIGRRTRRAFVAEEGCRLISADYSQIELRLLAHITEDARMTAAFQAGEDIHERTARDVFGAQTPEELQATRRLAKATNFGIAYGVGAYGLARNVGIGRKEAKKAIDAYFAAYPGIRRYMEETPENARRTGVVRTLYGRLRRMPDLNSRNFTVRSRAEREAINAPIQGTAADLMKLAMIEVARRLPAAFPRARLVLQVHDELLLEAPADDAPGVAALVRSVMEGVATLRVPLVVEARIGTNWLEAK</sequence>
<evidence type="ECO:0000256" key="13">
    <source>
        <dbReference type="RuleBase" id="RU004460"/>
    </source>
</evidence>
<dbReference type="EC" id="2.7.7.7" evidence="2 12"/>
<dbReference type="InterPro" id="IPR020045">
    <property type="entry name" value="DNA_polI_H3TH"/>
</dbReference>
<dbReference type="GO" id="GO:0003887">
    <property type="term" value="F:DNA-directed DNA polymerase activity"/>
    <property type="evidence" value="ECO:0007669"/>
    <property type="project" value="UniProtKB-EC"/>
</dbReference>
<keyword evidence="13" id="KW-0269">Exonuclease</keyword>
<dbReference type="Pfam" id="PF00476">
    <property type="entry name" value="DNA_pol_A"/>
    <property type="match status" value="1"/>
</dbReference>
<evidence type="ECO:0000256" key="3">
    <source>
        <dbReference type="ARBA" id="ARBA00020311"/>
    </source>
</evidence>
<dbReference type="PANTHER" id="PTHR10133:SF27">
    <property type="entry name" value="DNA POLYMERASE NU"/>
    <property type="match status" value="1"/>
</dbReference>
<keyword evidence="13" id="KW-0540">Nuclease</keyword>
<dbReference type="PROSITE" id="PS00447">
    <property type="entry name" value="DNA_POLYMERASE_A"/>
    <property type="match status" value="1"/>
</dbReference>
<feature type="domain" description="5'-3' exonuclease" evidence="14">
    <location>
        <begin position="9"/>
        <end position="268"/>
    </location>
</feature>
<dbReference type="InterPro" id="IPR043502">
    <property type="entry name" value="DNA/RNA_pol_sf"/>
</dbReference>
<dbReference type="PANTHER" id="PTHR10133">
    <property type="entry name" value="DNA POLYMERASE I"/>
    <property type="match status" value="1"/>
</dbReference>
<dbReference type="SUPFAM" id="SSF53098">
    <property type="entry name" value="Ribonuclease H-like"/>
    <property type="match status" value="1"/>
</dbReference>
<dbReference type="Pfam" id="PF02739">
    <property type="entry name" value="5_3_exonuc_N"/>
    <property type="match status" value="1"/>
</dbReference>
<keyword evidence="6 13" id="KW-0235">DNA replication</keyword>
<dbReference type="CDD" id="cd08637">
    <property type="entry name" value="DNA_pol_A_pol_I_C"/>
    <property type="match status" value="1"/>
</dbReference>
<keyword evidence="5 13" id="KW-0548">Nucleotidyltransferase</keyword>
<dbReference type="SUPFAM" id="SSF56672">
    <property type="entry name" value="DNA/RNA polymerases"/>
    <property type="match status" value="1"/>
</dbReference>
<evidence type="ECO:0000259" key="15">
    <source>
        <dbReference type="SMART" id="SM00482"/>
    </source>
</evidence>
<evidence type="ECO:0000313" key="16">
    <source>
        <dbReference type="EMBL" id="QUV93769.1"/>
    </source>
</evidence>
<dbReference type="InterPro" id="IPR008918">
    <property type="entry name" value="HhH2"/>
</dbReference>
<name>A0ABX8AYJ1_9BACT</name>
<keyword evidence="13" id="KW-0378">Hydrolase</keyword>
<dbReference type="InterPro" id="IPR018320">
    <property type="entry name" value="DNA_polymerase_1"/>
</dbReference>
<dbReference type="InterPro" id="IPR036279">
    <property type="entry name" value="5-3_exonuclease_C_sf"/>
</dbReference>
<keyword evidence="8 13" id="KW-0239">DNA-directed DNA polymerase</keyword>
<evidence type="ECO:0000256" key="6">
    <source>
        <dbReference type="ARBA" id="ARBA00022705"/>
    </source>
</evidence>
<dbReference type="CDD" id="cd09898">
    <property type="entry name" value="H3TH_53EXO"/>
    <property type="match status" value="1"/>
</dbReference>
<dbReference type="CDD" id="cd09859">
    <property type="entry name" value="PIN_53EXO"/>
    <property type="match status" value="1"/>
</dbReference>
<dbReference type="RefSeq" id="WP_211422116.1">
    <property type="nucleotide sequence ID" value="NZ_CP072642.1"/>
</dbReference>
<dbReference type="InterPro" id="IPR019760">
    <property type="entry name" value="DNA-dir_DNA_pol_A_CS"/>
</dbReference>
<dbReference type="Gene3D" id="1.10.150.20">
    <property type="entry name" value="5' to 3' exonuclease, C-terminal subdomain"/>
    <property type="match status" value="2"/>
</dbReference>
<proteinExistence type="inferred from homology"/>
<evidence type="ECO:0000256" key="5">
    <source>
        <dbReference type="ARBA" id="ARBA00022695"/>
    </source>
</evidence>
<dbReference type="NCBIfam" id="NF004397">
    <property type="entry name" value="PRK05755.1"/>
    <property type="match status" value="1"/>
</dbReference>
<dbReference type="EMBL" id="CP072642">
    <property type="protein sequence ID" value="QUV93769.1"/>
    <property type="molecule type" value="Genomic_DNA"/>
</dbReference>
<dbReference type="SMART" id="SM00482">
    <property type="entry name" value="POLAc"/>
    <property type="match status" value="1"/>
</dbReference>
<dbReference type="PRINTS" id="PR00868">
    <property type="entry name" value="DNAPOLI"/>
</dbReference>
<evidence type="ECO:0000259" key="14">
    <source>
        <dbReference type="SMART" id="SM00475"/>
    </source>
</evidence>
<keyword evidence="9 13" id="KW-0238">DNA-binding</keyword>
<dbReference type="SMART" id="SM00475">
    <property type="entry name" value="53EXOc"/>
    <property type="match status" value="1"/>
</dbReference>